<name>X0TMI9_9ZZZZ</name>
<gene>
    <name evidence="3" type="ORF">S01H1_13618</name>
</gene>
<reference evidence="3" key="1">
    <citation type="journal article" date="2014" name="Front. Microbiol.">
        <title>High frequency of phylogenetically diverse reductive dehalogenase-homologous genes in deep subseafloor sedimentary metagenomes.</title>
        <authorList>
            <person name="Kawai M."/>
            <person name="Futagami T."/>
            <person name="Toyoda A."/>
            <person name="Takaki Y."/>
            <person name="Nishi S."/>
            <person name="Hori S."/>
            <person name="Arai W."/>
            <person name="Tsubouchi T."/>
            <person name="Morono Y."/>
            <person name="Uchiyama I."/>
            <person name="Ito T."/>
            <person name="Fujiyama A."/>
            <person name="Inagaki F."/>
            <person name="Takami H."/>
        </authorList>
    </citation>
    <scope>NUCLEOTIDE SEQUENCE</scope>
    <source>
        <strain evidence="3">Expedition CK06-06</strain>
    </source>
</reference>
<comment type="caution">
    <text evidence="3">The sequence shown here is derived from an EMBL/GenBank/DDBJ whole genome shotgun (WGS) entry which is preliminary data.</text>
</comment>
<dbReference type="InterPro" id="IPR023193">
    <property type="entry name" value="EPSP_synthase_CS"/>
</dbReference>
<organism evidence="3">
    <name type="scientific">marine sediment metagenome</name>
    <dbReference type="NCBI Taxonomy" id="412755"/>
    <lineage>
        <taxon>unclassified sequences</taxon>
        <taxon>metagenomes</taxon>
        <taxon>ecological metagenomes</taxon>
    </lineage>
</organism>
<protein>
    <recommendedName>
        <fullName evidence="2">Enolpyruvate transferase domain-containing protein</fullName>
    </recommendedName>
</protein>
<dbReference type="AlphaFoldDB" id="X0TMI9"/>
<dbReference type="SUPFAM" id="SSF55205">
    <property type="entry name" value="EPT/RTPC-like"/>
    <property type="match status" value="1"/>
</dbReference>
<keyword evidence="1" id="KW-0808">Transferase</keyword>
<evidence type="ECO:0000256" key="1">
    <source>
        <dbReference type="ARBA" id="ARBA00022679"/>
    </source>
</evidence>
<accession>X0TMI9</accession>
<feature type="domain" description="Enolpyruvate transferase" evidence="2">
    <location>
        <begin position="5"/>
        <end position="129"/>
    </location>
</feature>
<dbReference type="InterPro" id="IPR013792">
    <property type="entry name" value="RNA3'P_cycl/enolpyr_Trfase_a/b"/>
</dbReference>
<dbReference type="GO" id="GO:0003866">
    <property type="term" value="F:3-phosphoshikimate 1-carboxyvinyltransferase activity"/>
    <property type="evidence" value="ECO:0007669"/>
    <property type="project" value="TreeGrafter"/>
</dbReference>
<dbReference type="InterPro" id="IPR036968">
    <property type="entry name" value="Enolpyruvate_Tfrase_sf"/>
</dbReference>
<sequence>VESSELKGIEVGGDIIPRLIDEIPVLAVAGCVAKGKTVIRDAGELRVKESDRIATVASELSRLGAKIEPLPDGMVIYGGRPLSGTEVDSHFDHRLAMSLAVAGLIAKGGTTIKHAQVAQVSYPAFWQTLQQALNTDKS</sequence>
<dbReference type="GO" id="GO:0009423">
    <property type="term" value="P:chorismate biosynthetic process"/>
    <property type="evidence" value="ECO:0007669"/>
    <property type="project" value="TreeGrafter"/>
</dbReference>
<dbReference type="EMBL" id="BARS01007034">
    <property type="protein sequence ID" value="GAF77320.1"/>
    <property type="molecule type" value="Genomic_DNA"/>
</dbReference>
<proteinExistence type="predicted"/>
<feature type="non-terminal residue" evidence="3">
    <location>
        <position position="1"/>
    </location>
</feature>
<dbReference type="Gene3D" id="3.65.10.10">
    <property type="entry name" value="Enolpyruvate transferase domain"/>
    <property type="match status" value="1"/>
</dbReference>
<evidence type="ECO:0000313" key="3">
    <source>
        <dbReference type="EMBL" id="GAF77320.1"/>
    </source>
</evidence>
<dbReference type="Pfam" id="PF00275">
    <property type="entry name" value="EPSP_synthase"/>
    <property type="match status" value="1"/>
</dbReference>
<dbReference type="PANTHER" id="PTHR21090:SF5">
    <property type="entry name" value="PENTAFUNCTIONAL AROM POLYPEPTIDE"/>
    <property type="match status" value="1"/>
</dbReference>
<dbReference type="InterPro" id="IPR001986">
    <property type="entry name" value="Enolpyruvate_Tfrase_dom"/>
</dbReference>
<dbReference type="PROSITE" id="PS00885">
    <property type="entry name" value="EPSP_SYNTHASE_2"/>
    <property type="match status" value="1"/>
</dbReference>
<dbReference type="PANTHER" id="PTHR21090">
    <property type="entry name" value="AROM/DEHYDROQUINATE SYNTHASE"/>
    <property type="match status" value="1"/>
</dbReference>
<evidence type="ECO:0000259" key="2">
    <source>
        <dbReference type="Pfam" id="PF00275"/>
    </source>
</evidence>